<evidence type="ECO:0000256" key="1">
    <source>
        <dbReference type="ARBA" id="ARBA00022679"/>
    </source>
</evidence>
<reference evidence="5" key="1">
    <citation type="submission" date="2020-10" db="EMBL/GenBank/DDBJ databases">
        <authorList>
            <person name="Gilroy R."/>
        </authorList>
    </citation>
    <scope>NUCLEOTIDE SEQUENCE</scope>
    <source>
        <strain evidence="5">1383</strain>
    </source>
</reference>
<name>A0A9D1KTP9_9FLAO</name>
<dbReference type="Gene3D" id="3.40.630.30">
    <property type="match status" value="1"/>
</dbReference>
<gene>
    <name evidence="5" type="ORF">IAC44_04990</name>
</gene>
<dbReference type="InterPro" id="IPR051531">
    <property type="entry name" value="N-acetyltransferase"/>
</dbReference>
<comment type="similarity">
    <text evidence="3">Belongs to the acetyltransferase family. RimJ subfamily.</text>
</comment>
<keyword evidence="2" id="KW-0012">Acyltransferase</keyword>
<dbReference type="PANTHER" id="PTHR43792">
    <property type="entry name" value="GNAT FAMILY, PUTATIVE (AFU_ORTHOLOGUE AFUA_3G00765)-RELATED-RELATED"/>
    <property type="match status" value="1"/>
</dbReference>
<dbReference type="EMBL" id="DVLY01000119">
    <property type="protein sequence ID" value="HIT98178.1"/>
    <property type="molecule type" value="Genomic_DNA"/>
</dbReference>
<dbReference type="Proteomes" id="UP000824161">
    <property type="component" value="Unassembled WGS sequence"/>
</dbReference>
<protein>
    <submittedName>
        <fullName evidence="5">GNAT family N-acetyltransferase</fullName>
    </submittedName>
</protein>
<evidence type="ECO:0000256" key="2">
    <source>
        <dbReference type="ARBA" id="ARBA00023315"/>
    </source>
</evidence>
<accession>A0A9D1KTP9</accession>
<dbReference type="AlphaFoldDB" id="A0A9D1KTP9"/>
<evidence type="ECO:0000313" key="5">
    <source>
        <dbReference type="EMBL" id="HIT98178.1"/>
    </source>
</evidence>
<reference evidence="5" key="2">
    <citation type="journal article" date="2021" name="PeerJ">
        <title>Extensive microbial diversity within the chicken gut microbiome revealed by metagenomics and culture.</title>
        <authorList>
            <person name="Gilroy R."/>
            <person name="Ravi A."/>
            <person name="Getino M."/>
            <person name="Pursley I."/>
            <person name="Horton D.L."/>
            <person name="Alikhan N.F."/>
            <person name="Baker D."/>
            <person name="Gharbi K."/>
            <person name="Hall N."/>
            <person name="Watson M."/>
            <person name="Adriaenssens E.M."/>
            <person name="Foster-Nyarko E."/>
            <person name="Jarju S."/>
            <person name="Secka A."/>
            <person name="Antonio M."/>
            <person name="Oren A."/>
            <person name="Chaudhuri R.R."/>
            <person name="La Ragione R."/>
            <person name="Hildebrand F."/>
            <person name="Pallen M.J."/>
        </authorList>
    </citation>
    <scope>NUCLEOTIDE SEQUENCE</scope>
    <source>
        <strain evidence="5">1383</strain>
    </source>
</reference>
<comment type="caution">
    <text evidence="5">The sequence shown here is derived from an EMBL/GenBank/DDBJ whole genome shotgun (WGS) entry which is preliminary data.</text>
</comment>
<evidence type="ECO:0000256" key="3">
    <source>
        <dbReference type="ARBA" id="ARBA00038502"/>
    </source>
</evidence>
<evidence type="ECO:0000259" key="4">
    <source>
        <dbReference type="PROSITE" id="PS51186"/>
    </source>
</evidence>
<dbReference type="PANTHER" id="PTHR43792:SF8">
    <property type="entry name" value="[RIBOSOMAL PROTEIN US5]-ALANINE N-ACETYLTRANSFERASE"/>
    <property type="match status" value="1"/>
</dbReference>
<dbReference type="GO" id="GO:0016747">
    <property type="term" value="F:acyltransferase activity, transferring groups other than amino-acyl groups"/>
    <property type="evidence" value="ECO:0007669"/>
    <property type="project" value="InterPro"/>
</dbReference>
<evidence type="ECO:0000313" key="6">
    <source>
        <dbReference type="Proteomes" id="UP000824161"/>
    </source>
</evidence>
<dbReference type="InterPro" id="IPR000182">
    <property type="entry name" value="GNAT_dom"/>
</dbReference>
<sequence>MAPKVELSVLHPQLAAPIAALLNDYRVWRSLSDIVPYPYTEKDAQDFIACVSREGSPLRNTFAVRADGQLAGLVGYQLGALNKSHIATVGYWYGQAFWGRGIATAALSLLLEKVETDPQVCRVEACVFAFNAASQRVLEKCGFVREAVLKEALSKEGKLYDEVVFRWVGTPR</sequence>
<dbReference type="PROSITE" id="PS51186">
    <property type="entry name" value="GNAT"/>
    <property type="match status" value="1"/>
</dbReference>
<keyword evidence="1" id="KW-0808">Transferase</keyword>
<dbReference type="InterPro" id="IPR016181">
    <property type="entry name" value="Acyl_CoA_acyltransferase"/>
</dbReference>
<dbReference type="Pfam" id="PF13302">
    <property type="entry name" value="Acetyltransf_3"/>
    <property type="match status" value="1"/>
</dbReference>
<feature type="domain" description="N-acetyltransferase" evidence="4">
    <location>
        <begin position="5"/>
        <end position="166"/>
    </location>
</feature>
<organism evidence="5 6">
    <name type="scientific">Candidatus Merdimorpha stercoravium</name>
    <dbReference type="NCBI Taxonomy" id="2840863"/>
    <lineage>
        <taxon>Bacteria</taxon>
        <taxon>Pseudomonadati</taxon>
        <taxon>Bacteroidota</taxon>
        <taxon>Flavobacteriia</taxon>
        <taxon>Flavobacteriales</taxon>
        <taxon>Candidatus Merdimorpha</taxon>
    </lineage>
</organism>
<proteinExistence type="inferred from homology"/>
<dbReference type="SUPFAM" id="SSF55729">
    <property type="entry name" value="Acyl-CoA N-acyltransferases (Nat)"/>
    <property type="match status" value="1"/>
</dbReference>